<sequence>MIEARTLRQNKLSEDIPSAPPFNGSGKENNHAVHQKPLNTASTAPNAADAARSARADPTLDKDLGHGVSAHDNKATELPNQCTRPASVVSGEAVGSSIGPLPVRAPTFHVSGQGPWQAVIAYDACVRLCLHSWARGCMEAPVFLENECALLRNAFGLQQILLQPEEELLATRAKDILPEGAAPKPKKTIGRMKVQVRKVKMMLDMPSGCSFSSLGPSKIKLDSLKSRMSNFQSTVSAGWDAVKRVRVIPRTPAHATFSRHSLAYVQASTQYIKQVSSLLKTGVTTLRNSSSYEVVQETYYCLLRMKSSPEGEAFRMQPGSGESHFFLPDSLGDDLIVEVLDSKGNIHGRVLAQVATIAEDPNEKLRWWSIYHEPEHELVGRLQLYINYTTTPDDLNSLKCGPVAETVAYDLVLEVALKVQHFQQRNLVLHGSWRWLLMEFASYYGVSDAYAKLRYLSYIMDVATPTEDCLVLVHDLLVPVVKSRLENTLSRQEKRILGEVEEQVEQILALVFENYKSLDESSSSGLINVMRPATGVPAPALVPAVKLFSLLHDILSPEVQLSLCSYFQAAAKKRSRRHMSETDEFVAANNNENDVVALSTAYSKMKTLCVNVRNEVYTDIEIHEQHVLPSFIDLPNITASIYSVELCSRLQAFLVACPPSGPSPPVADLVIAAADFQKDLACWNISPMKGGVDAKELFHLYIILWIKDKRNILLESCKLDKVKWSGVTTQHCTTPFVDDMYDRLKDTLNEYEIIICRWPEYTFVLENAVADVEKAVIEALERQYADVLAPLKDSMTPKKFGLKYVQKLAKRNSLCPYNVPEEVGIFLNTMKRLLDVLRPKIETQLKSWVACIPSGGSSVAGERLSEVTVMLRAKFRNYLQAIVEKLADNTRLQGVTKLKKIIQDTKDAVGESEIRERMQPLKALLTDTICHLHNVVESHVFIALCRGYWDRMGQDVLNFLENRKENRSWYKGSRVTVAILDDTFASQMQRLKGHALQEKDLEAPRSVMEVRSMLCKDAPNHKDSNYFYY</sequence>
<dbReference type="EMBL" id="KI394463">
    <property type="protein sequence ID" value="ERN02897.1"/>
    <property type="molecule type" value="Genomic_DNA"/>
</dbReference>
<feature type="region of interest" description="Disordered" evidence="1">
    <location>
        <begin position="1"/>
        <end position="81"/>
    </location>
</feature>
<proteinExistence type="predicted"/>
<evidence type="ECO:0000313" key="2">
    <source>
        <dbReference type="EMBL" id="ERN02897.1"/>
    </source>
</evidence>
<evidence type="ECO:0008006" key="4">
    <source>
        <dbReference type="Google" id="ProtNLM"/>
    </source>
</evidence>
<feature type="compositionally biased region" description="Basic and acidic residues" evidence="1">
    <location>
        <begin position="52"/>
        <end position="75"/>
    </location>
</feature>
<accession>W1NZ63</accession>
<reference evidence="3" key="1">
    <citation type="journal article" date="2013" name="Science">
        <title>The Amborella genome and the evolution of flowering plants.</title>
        <authorList>
            <consortium name="Amborella Genome Project"/>
        </authorList>
    </citation>
    <scope>NUCLEOTIDE SEQUENCE [LARGE SCALE GENOMIC DNA]</scope>
</reference>
<dbReference type="OMA" id="GFKYVQK"/>
<feature type="compositionally biased region" description="Low complexity" evidence="1">
    <location>
        <begin position="39"/>
        <end position="51"/>
    </location>
</feature>
<evidence type="ECO:0000313" key="3">
    <source>
        <dbReference type="Proteomes" id="UP000017836"/>
    </source>
</evidence>
<keyword evidence="3" id="KW-1185">Reference proteome</keyword>
<protein>
    <recommendedName>
        <fullName evidence="4">Pesticidal crystal cry8Ba protein</fullName>
    </recommendedName>
</protein>
<dbReference type="Proteomes" id="UP000017836">
    <property type="component" value="Unassembled WGS sequence"/>
</dbReference>
<dbReference type="eggNOG" id="ENOG502QTE9">
    <property type="taxonomic scope" value="Eukaryota"/>
</dbReference>
<dbReference type="HOGENOM" id="CLU_003939_0_0_1"/>
<dbReference type="AlphaFoldDB" id="W1NZ63"/>
<evidence type="ECO:0000256" key="1">
    <source>
        <dbReference type="SAM" id="MobiDB-lite"/>
    </source>
</evidence>
<dbReference type="PANTHER" id="PTHR31110">
    <property type="entry name" value="PESTICIDAL CRYSTAL CRY8BA PROTEIN"/>
    <property type="match status" value="1"/>
</dbReference>
<dbReference type="STRING" id="13333.W1NZ63"/>
<dbReference type="PANTHER" id="PTHR31110:SF2">
    <property type="entry name" value="PESTICIDAL CRYSTAL CRY8BA PROTEIN"/>
    <property type="match status" value="1"/>
</dbReference>
<name>W1NZ63_AMBTC</name>
<dbReference type="Gramene" id="ERN02897">
    <property type="protein sequence ID" value="ERN02897"/>
    <property type="gene ID" value="AMTR_s00135p00050200"/>
</dbReference>
<gene>
    <name evidence="2" type="ORF">AMTR_s00135p00050200</name>
</gene>
<organism evidence="2 3">
    <name type="scientific">Amborella trichopoda</name>
    <dbReference type="NCBI Taxonomy" id="13333"/>
    <lineage>
        <taxon>Eukaryota</taxon>
        <taxon>Viridiplantae</taxon>
        <taxon>Streptophyta</taxon>
        <taxon>Embryophyta</taxon>
        <taxon>Tracheophyta</taxon>
        <taxon>Spermatophyta</taxon>
        <taxon>Magnoliopsida</taxon>
        <taxon>Amborellales</taxon>
        <taxon>Amborellaceae</taxon>
        <taxon>Amborella</taxon>
    </lineage>
</organism>